<dbReference type="RefSeq" id="XP_052754446.1">
    <property type="nucleotide sequence ID" value="XM_052898486.1"/>
</dbReference>
<proteinExistence type="predicted"/>
<keyword evidence="3" id="KW-0677">Repeat</keyword>
<dbReference type="InterPro" id="IPR036055">
    <property type="entry name" value="LDL_receptor-like_sf"/>
</dbReference>
<dbReference type="PRINTS" id="PR00261">
    <property type="entry name" value="LDLRECEPTOR"/>
</dbReference>
<evidence type="ECO:0000256" key="1">
    <source>
        <dbReference type="ARBA" id="ARBA00004167"/>
    </source>
</evidence>
<feature type="non-terminal residue" evidence="9">
    <location>
        <position position="789"/>
    </location>
</feature>
<dbReference type="SMART" id="SM00192">
    <property type="entry name" value="LDLa"/>
    <property type="match status" value="3"/>
</dbReference>
<name>A0ABM3MSV7_GALME</name>
<feature type="disulfide bond" evidence="7">
    <location>
        <begin position="479"/>
        <end position="494"/>
    </location>
</feature>
<feature type="disulfide bond" evidence="7">
    <location>
        <begin position="287"/>
        <end position="302"/>
    </location>
</feature>
<dbReference type="PROSITE" id="PS50068">
    <property type="entry name" value="LDLRA_2"/>
    <property type="match status" value="3"/>
</dbReference>
<evidence type="ECO:0000256" key="3">
    <source>
        <dbReference type="ARBA" id="ARBA00022737"/>
    </source>
</evidence>
<keyword evidence="5" id="KW-0472">Membrane</keyword>
<accession>A0ABM3MSV7</accession>
<reference evidence="9" key="1">
    <citation type="submission" date="2025-08" db="UniProtKB">
        <authorList>
            <consortium name="RefSeq"/>
        </authorList>
    </citation>
    <scope>IDENTIFICATION</scope>
    <source>
        <tissue evidence="9">Whole larvae</tissue>
    </source>
</reference>
<keyword evidence="4" id="KW-1133">Transmembrane helix</keyword>
<dbReference type="Gene3D" id="4.10.400.10">
    <property type="entry name" value="Low-density Lipoprotein Receptor"/>
    <property type="match status" value="2"/>
</dbReference>
<dbReference type="SUPFAM" id="SSF57424">
    <property type="entry name" value="LDL receptor-like module"/>
    <property type="match status" value="2"/>
</dbReference>
<evidence type="ECO:0000313" key="9">
    <source>
        <dbReference type="RefSeq" id="XP_052754446.1"/>
    </source>
</evidence>
<dbReference type="GeneID" id="113518993"/>
<evidence type="ECO:0000256" key="4">
    <source>
        <dbReference type="ARBA" id="ARBA00022989"/>
    </source>
</evidence>
<evidence type="ECO:0000256" key="7">
    <source>
        <dbReference type="PROSITE-ProRule" id="PRU00124"/>
    </source>
</evidence>
<keyword evidence="2" id="KW-0812">Transmembrane</keyword>
<dbReference type="InterPro" id="IPR002172">
    <property type="entry name" value="LDrepeatLR_classA_rpt"/>
</dbReference>
<feature type="disulfide bond" evidence="7">
    <location>
        <begin position="665"/>
        <end position="680"/>
    </location>
</feature>
<gene>
    <name evidence="9" type="primary">LOC113518993</name>
</gene>
<dbReference type="PANTHER" id="PTHR24270">
    <property type="entry name" value="LOW-DENSITY LIPOPROTEIN RECEPTOR-RELATED"/>
    <property type="match status" value="1"/>
</dbReference>
<comment type="subcellular location">
    <subcellularLocation>
        <location evidence="1">Membrane</location>
        <topology evidence="1">Single-pass membrane protein</topology>
    </subcellularLocation>
</comment>
<dbReference type="CDD" id="cd00112">
    <property type="entry name" value="LDLa"/>
    <property type="match status" value="2"/>
</dbReference>
<dbReference type="InterPro" id="IPR050685">
    <property type="entry name" value="LDLR"/>
</dbReference>
<organism evidence="8 9">
    <name type="scientific">Galleria mellonella</name>
    <name type="common">Greater wax moth</name>
    <dbReference type="NCBI Taxonomy" id="7137"/>
    <lineage>
        <taxon>Eukaryota</taxon>
        <taxon>Metazoa</taxon>
        <taxon>Ecdysozoa</taxon>
        <taxon>Arthropoda</taxon>
        <taxon>Hexapoda</taxon>
        <taxon>Insecta</taxon>
        <taxon>Pterygota</taxon>
        <taxon>Neoptera</taxon>
        <taxon>Endopterygota</taxon>
        <taxon>Lepidoptera</taxon>
        <taxon>Glossata</taxon>
        <taxon>Ditrysia</taxon>
        <taxon>Pyraloidea</taxon>
        <taxon>Pyralidae</taxon>
        <taxon>Galleriinae</taxon>
        <taxon>Galleria</taxon>
    </lineage>
</organism>
<keyword evidence="8" id="KW-1185">Reference proteome</keyword>
<comment type="caution">
    <text evidence="7">Lacks conserved residue(s) required for the propagation of feature annotation.</text>
</comment>
<evidence type="ECO:0000256" key="5">
    <source>
        <dbReference type="ARBA" id="ARBA00023136"/>
    </source>
</evidence>
<protein>
    <submittedName>
        <fullName evidence="9">Uncharacterized protein LOC113518993</fullName>
    </submittedName>
</protein>
<evidence type="ECO:0000256" key="6">
    <source>
        <dbReference type="ARBA" id="ARBA00023157"/>
    </source>
</evidence>
<keyword evidence="6 7" id="KW-1015">Disulfide bond</keyword>
<evidence type="ECO:0000256" key="2">
    <source>
        <dbReference type="ARBA" id="ARBA00022692"/>
    </source>
</evidence>
<evidence type="ECO:0000313" key="8">
    <source>
        <dbReference type="Proteomes" id="UP001652740"/>
    </source>
</evidence>
<dbReference type="Proteomes" id="UP001652740">
    <property type="component" value="Unplaced"/>
</dbReference>
<sequence length="789" mass="89678">MKAALNNDIKKDKIVNEIMQKVLNFTLKSLPASTYREKINILKKIESKLQKTVDSFGPRGDKYKQLIMQGIKAISLNDANKVNNNNTSNWNMIRKNNLRFNNLTFHNYNNKTDNKEKTVKDIAHRIEILAKESLEDAKTLDEKRRIIEKIRKKITNLAKKKHIMIHNKHNDIKAFSDLITQGVELMMHSILVNSSRRIPVDFVNMYNVDDKNPISYEAIANVNQRIDISTNVPIDINSNELSTSIYMNLSHDLPCEIAIDRACSKIKSINQMKCAMEDSYVTVDKLCNGVYDCGDRSDEYYCVAKAARKVQNATNIVLEIESKLLRRCINTKVNSSILQKQNKILSNVLQSQLSFIQKYTNTKTLEEIKGNNVIKKTINEVAIVLSSVSLALEGSICPRYYSRRNAEDMAQNSTNLLSEDLDKSDLEIPLKYCSCDNGFCAINNCTAMCRRVCWEKYILGRFGCQAVGENSSIPLDFLCDGKLDCYDETDEIGCIFGVTYAKFEAVEMYNMILKIITSKASSDKYASVRNRLLSLHSSIKKLQNLTVKAKPDTVSIKAARDSSFEMLTSIYNDIVNKNAVNLREMDEAHVFLMSLNEKLVIALKRSNTGNERILTTNGCFCKNGRCVLVECSKKCSRACSAEPKLTRYYCKGELKNNFIPIESICDGKNQCPNGDDETNCKKDICRKHHLMVLRNSLSDVDIKYKGTALGEILNSWKLKVTATLNIAENNGRPTITILKDVVSDILRDLVESYTSVDEVRRSNGNEKFNNFVYKDFFKLSQQIINILKQ</sequence>